<feature type="region of interest" description="Disordered" evidence="1">
    <location>
        <begin position="253"/>
        <end position="317"/>
    </location>
</feature>
<dbReference type="OrthoDB" id="5873673at2759"/>
<dbReference type="RefSeq" id="XP_020303951.1">
    <property type="nucleotide sequence ID" value="XM_020445607.1"/>
</dbReference>
<feature type="compositionally biased region" description="Basic residues" evidence="1">
    <location>
        <begin position="185"/>
        <end position="207"/>
    </location>
</feature>
<feature type="compositionally biased region" description="Polar residues" evidence="1">
    <location>
        <begin position="392"/>
        <end position="411"/>
    </location>
</feature>
<dbReference type="FunCoup" id="A0A1S0UC62">
    <property type="interactions" value="153"/>
</dbReference>
<accession>A0A1S0UC62</accession>
<dbReference type="EMBL" id="JH712069">
    <property type="protein sequence ID" value="EFO27516.2"/>
    <property type="molecule type" value="Genomic_DNA"/>
</dbReference>
<evidence type="ECO:0000256" key="2">
    <source>
        <dbReference type="SAM" id="Phobius"/>
    </source>
</evidence>
<dbReference type="OMA" id="HANSEPI"/>
<feature type="region of interest" description="Disordered" evidence="1">
    <location>
        <begin position="387"/>
        <end position="411"/>
    </location>
</feature>
<gene>
    <name evidence="3" type="ORF">LOAG_00964</name>
</gene>
<evidence type="ECO:0000256" key="1">
    <source>
        <dbReference type="SAM" id="MobiDB-lite"/>
    </source>
</evidence>
<dbReference type="CTD" id="9938333"/>
<protein>
    <submittedName>
        <fullName evidence="3">Uncharacterized protein</fullName>
    </submittedName>
</protein>
<organism evidence="3">
    <name type="scientific">Loa loa</name>
    <name type="common">Eye worm</name>
    <name type="synonym">Filaria loa</name>
    <dbReference type="NCBI Taxonomy" id="7209"/>
    <lineage>
        <taxon>Eukaryota</taxon>
        <taxon>Metazoa</taxon>
        <taxon>Ecdysozoa</taxon>
        <taxon>Nematoda</taxon>
        <taxon>Chromadorea</taxon>
        <taxon>Rhabditida</taxon>
        <taxon>Spirurina</taxon>
        <taxon>Spiruromorpha</taxon>
        <taxon>Filarioidea</taxon>
        <taxon>Onchocercidae</taxon>
        <taxon>Loa</taxon>
    </lineage>
</organism>
<evidence type="ECO:0000313" key="3">
    <source>
        <dbReference type="EMBL" id="EFO27516.2"/>
    </source>
</evidence>
<keyword evidence="2" id="KW-0812">Transmembrane</keyword>
<dbReference type="AlphaFoldDB" id="A0A1S0UC62"/>
<keyword evidence="2" id="KW-1133">Transmembrane helix</keyword>
<dbReference type="KEGG" id="loa:LOAG_00964"/>
<proteinExistence type="predicted"/>
<feature type="compositionally biased region" description="Basic and acidic residues" evidence="1">
    <location>
        <begin position="264"/>
        <end position="295"/>
    </location>
</feature>
<dbReference type="InParanoid" id="A0A1S0UC62"/>
<feature type="region of interest" description="Disordered" evidence="1">
    <location>
        <begin position="185"/>
        <end position="219"/>
    </location>
</feature>
<feature type="transmembrane region" description="Helical" evidence="2">
    <location>
        <begin position="12"/>
        <end position="36"/>
    </location>
</feature>
<name>A0A1S0UC62_LOALO</name>
<reference evidence="3" key="1">
    <citation type="submission" date="2012-04" db="EMBL/GenBank/DDBJ databases">
        <title>The Genome Sequence of Loa loa.</title>
        <authorList>
            <consortium name="The Broad Institute Genome Sequencing Platform"/>
            <consortium name="Broad Institute Genome Sequencing Center for Infectious Disease"/>
            <person name="Nutman T.B."/>
            <person name="Fink D.L."/>
            <person name="Russ C."/>
            <person name="Young S."/>
            <person name="Zeng Q."/>
            <person name="Gargeya S."/>
            <person name="Alvarado L."/>
            <person name="Berlin A."/>
            <person name="Chapman S.B."/>
            <person name="Chen Z."/>
            <person name="Freedman E."/>
            <person name="Gellesch M."/>
            <person name="Goldberg J."/>
            <person name="Griggs A."/>
            <person name="Gujja S."/>
            <person name="Heilman E.R."/>
            <person name="Heiman D."/>
            <person name="Howarth C."/>
            <person name="Mehta T."/>
            <person name="Neiman D."/>
            <person name="Pearson M."/>
            <person name="Roberts A."/>
            <person name="Saif S."/>
            <person name="Shea T."/>
            <person name="Shenoy N."/>
            <person name="Sisk P."/>
            <person name="Stolte C."/>
            <person name="Sykes S."/>
            <person name="White J."/>
            <person name="Yandava C."/>
            <person name="Haas B."/>
            <person name="Henn M.R."/>
            <person name="Nusbaum C."/>
            <person name="Birren B."/>
        </authorList>
    </citation>
    <scope>NUCLEOTIDE SEQUENCE [LARGE SCALE GENOMIC DNA]</scope>
</reference>
<sequence length="411" mass="48296">MWWSGDVRDYWLVLTILEMVTIFINVYCVFVVLLFYRYIGDQITHYNEKERTSYHRPRMYDEFKKDNYHNVNNYLPELEQPVKSGYRKNESSRRDPYNHLRDYTMVQQSVPTTPTQIRKTTFADDLVTTWVKEQQSIKDLPDHANSEPIKQQKPEDIYSLKHSYSVPSVNAKTSGARCCHRHRHKHCHRHHQHHHHHHKHRSGSRRHDHGDHSNHCRRRSCSRHRYHFPSLTGSSGSVSTDYSDNSYLIRRRSRSLENGSTETDDLKISEGHKSRRARFENHDDLQRFKDYQRESRKSKHSRYTDKKTSNNASPTVAVQTDSASAHWPLDPHKGLTLPQQIIIPPSRGNIGPDGCPQPQTYQINSEIRISYDQNGRPIPHEVSILSRKTENTEQSVPTYSQPRPYSVTSIV</sequence>
<dbReference type="GeneID" id="9938333"/>
<keyword evidence="2" id="KW-0472">Membrane</keyword>